<feature type="transmembrane region" description="Helical" evidence="6">
    <location>
        <begin position="7"/>
        <end position="26"/>
    </location>
</feature>
<accession>A0ABV5IDX7</accession>
<feature type="transmembrane region" description="Helical" evidence="6">
    <location>
        <begin position="147"/>
        <end position="166"/>
    </location>
</feature>
<feature type="transmembrane region" description="Helical" evidence="6">
    <location>
        <begin position="208"/>
        <end position="227"/>
    </location>
</feature>
<dbReference type="RefSeq" id="WP_189645984.1">
    <property type="nucleotide sequence ID" value="NZ_BMRC01000002.1"/>
</dbReference>
<dbReference type="EMBL" id="JBHMEI010000013">
    <property type="protein sequence ID" value="MFB9202755.1"/>
    <property type="molecule type" value="Genomic_DNA"/>
</dbReference>
<name>A0ABV5IDX7_9ACTN</name>
<dbReference type="SUPFAM" id="SSF103481">
    <property type="entry name" value="Multidrug resistance efflux transporter EmrE"/>
    <property type="match status" value="2"/>
</dbReference>
<evidence type="ECO:0000313" key="9">
    <source>
        <dbReference type="Proteomes" id="UP001589647"/>
    </source>
</evidence>
<dbReference type="InterPro" id="IPR050638">
    <property type="entry name" value="AA-Vitamin_Transporters"/>
</dbReference>
<gene>
    <name evidence="8" type="ORF">ACFFV7_16275</name>
</gene>
<comment type="caution">
    <text evidence="8">The sequence shown here is derived from an EMBL/GenBank/DDBJ whole genome shotgun (WGS) entry which is preliminary data.</text>
</comment>
<dbReference type="Proteomes" id="UP001589647">
    <property type="component" value="Unassembled WGS sequence"/>
</dbReference>
<feature type="transmembrane region" description="Helical" evidence="6">
    <location>
        <begin position="178"/>
        <end position="196"/>
    </location>
</feature>
<keyword evidence="4 6" id="KW-1133">Transmembrane helix</keyword>
<feature type="transmembrane region" description="Helical" evidence="6">
    <location>
        <begin position="63"/>
        <end position="82"/>
    </location>
</feature>
<feature type="domain" description="EamA" evidence="7">
    <location>
        <begin position="152"/>
        <end position="280"/>
    </location>
</feature>
<feature type="domain" description="EamA" evidence="7">
    <location>
        <begin position="5"/>
        <end position="136"/>
    </location>
</feature>
<dbReference type="InterPro" id="IPR037185">
    <property type="entry name" value="EmrE-like"/>
</dbReference>
<comment type="similarity">
    <text evidence="2">Belongs to the EamA transporter family.</text>
</comment>
<feature type="transmembrane region" description="Helical" evidence="6">
    <location>
        <begin position="94"/>
        <end position="111"/>
    </location>
</feature>
<evidence type="ECO:0000256" key="6">
    <source>
        <dbReference type="SAM" id="Phobius"/>
    </source>
</evidence>
<sequence length="301" mass="31440">MSRRGWVLFALMSVIWGIPYLLIKVAVGGVPVPVLVFARTAIGAALLLPLAIRGGQLAMVRRYWRPVIGFACLEILAPWWLLSDAERRLTSSTSGLLIAAAPILGVALARLTGGGERLGRARWAGLVVGLAGVAVLAGPHLGGGDAWAMGEVLLTALCYSIAPLIADRHLRDLPTIPLTAACLTLAALVYTPAAIWTWPSAMPSGEVLAALVGLGVVCTGLAFVVFVELIKEAGPSRALVSTYMNPAVAIVAGVLILNEPLTALIVVSFVLILGGCVLATRAEEEPPAPAAEREPELEVRS</sequence>
<evidence type="ECO:0000256" key="2">
    <source>
        <dbReference type="ARBA" id="ARBA00007362"/>
    </source>
</evidence>
<keyword evidence="3 6" id="KW-0812">Transmembrane</keyword>
<dbReference type="PANTHER" id="PTHR32322:SF2">
    <property type="entry name" value="EAMA DOMAIN-CONTAINING PROTEIN"/>
    <property type="match status" value="1"/>
</dbReference>
<evidence type="ECO:0000256" key="1">
    <source>
        <dbReference type="ARBA" id="ARBA00004141"/>
    </source>
</evidence>
<evidence type="ECO:0000313" key="8">
    <source>
        <dbReference type="EMBL" id="MFB9202755.1"/>
    </source>
</evidence>
<evidence type="ECO:0000259" key="7">
    <source>
        <dbReference type="Pfam" id="PF00892"/>
    </source>
</evidence>
<evidence type="ECO:0000256" key="3">
    <source>
        <dbReference type="ARBA" id="ARBA00022692"/>
    </source>
</evidence>
<feature type="transmembrane region" description="Helical" evidence="6">
    <location>
        <begin position="32"/>
        <end position="51"/>
    </location>
</feature>
<dbReference type="PANTHER" id="PTHR32322">
    <property type="entry name" value="INNER MEMBRANE TRANSPORTER"/>
    <property type="match status" value="1"/>
</dbReference>
<evidence type="ECO:0000256" key="4">
    <source>
        <dbReference type="ARBA" id="ARBA00022989"/>
    </source>
</evidence>
<dbReference type="Pfam" id="PF00892">
    <property type="entry name" value="EamA"/>
    <property type="match status" value="2"/>
</dbReference>
<evidence type="ECO:0000256" key="5">
    <source>
        <dbReference type="ARBA" id="ARBA00023136"/>
    </source>
</evidence>
<dbReference type="InterPro" id="IPR000620">
    <property type="entry name" value="EamA_dom"/>
</dbReference>
<organism evidence="8 9">
    <name type="scientific">Nonomuraea spiralis</name>
    <dbReference type="NCBI Taxonomy" id="46182"/>
    <lineage>
        <taxon>Bacteria</taxon>
        <taxon>Bacillati</taxon>
        <taxon>Actinomycetota</taxon>
        <taxon>Actinomycetes</taxon>
        <taxon>Streptosporangiales</taxon>
        <taxon>Streptosporangiaceae</taxon>
        <taxon>Nonomuraea</taxon>
    </lineage>
</organism>
<proteinExistence type="inferred from homology"/>
<protein>
    <submittedName>
        <fullName evidence="8">DMT family transporter</fullName>
    </submittedName>
</protein>
<keyword evidence="9" id="KW-1185">Reference proteome</keyword>
<feature type="transmembrane region" description="Helical" evidence="6">
    <location>
        <begin position="123"/>
        <end position="141"/>
    </location>
</feature>
<comment type="subcellular location">
    <subcellularLocation>
        <location evidence="1">Membrane</location>
        <topology evidence="1">Multi-pass membrane protein</topology>
    </subcellularLocation>
</comment>
<reference evidence="8 9" key="1">
    <citation type="submission" date="2024-09" db="EMBL/GenBank/DDBJ databases">
        <authorList>
            <person name="Sun Q."/>
            <person name="Mori K."/>
        </authorList>
    </citation>
    <scope>NUCLEOTIDE SEQUENCE [LARGE SCALE GENOMIC DNA]</scope>
    <source>
        <strain evidence="8 9">CCM 3426</strain>
    </source>
</reference>
<keyword evidence="5 6" id="KW-0472">Membrane</keyword>